<organism evidence="2 3">
    <name type="scientific">Saccharothrix violaceirubra</name>
    <dbReference type="NCBI Taxonomy" id="413306"/>
    <lineage>
        <taxon>Bacteria</taxon>
        <taxon>Bacillati</taxon>
        <taxon>Actinomycetota</taxon>
        <taxon>Actinomycetes</taxon>
        <taxon>Pseudonocardiales</taxon>
        <taxon>Pseudonocardiaceae</taxon>
        <taxon>Saccharothrix</taxon>
    </lineage>
</organism>
<keyword evidence="1" id="KW-0812">Transmembrane</keyword>
<name>A0A7W7T1W9_9PSEU</name>
<keyword evidence="1" id="KW-0472">Membrane</keyword>
<gene>
    <name evidence="2" type="ORF">F4559_002392</name>
</gene>
<dbReference type="AlphaFoldDB" id="A0A7W7T1W9"/>
<proteinExistence type="predicted"/>
<feature type="transmembrane region" description="Helical" evidence="1">
    <location>
        <begin position="52"/>
        <end position="72"/>
    </location>
</feature>
<sequence length="169" mass="18082">MAASPPTGRYSIYTGRVTNWPLVVVLGTALLVPLLLLGTLSRGDRLDPAGPAIPLAVAAGALLVLVLTGLNVRTAAGPNGITVRCGVLGRPRRTYRLADVDRAEVIDLKPTLSRVSFGYWWTPRRTFYTVRTGPALRLTLHNGRSVTITVPDPLAAITAIHEAKGQPRT</sequence>
<dbReference type="EMBL" id="JACHJS010000001">
    <property type="protein sequence ID" value="MBB4965033.1"/>
    <property type="molecule type" value="Genomic_DNA"/>
</dbReference>
<accession>A0A7W7T1W9</accession>
<dbReference type="RefSeq" id="WP_184668390.1">
    <property type="nucleotide sequence ID" value="NZ_BAABAI010000013.1"/>
</dbReference>
<evidence type="ECO:0000313" key="2">
    <source>
        <dbReference type="EMBL" id="MBB4965033.1"/>
    </source>
</evidence>
<evidence type="ECO:0000256" key="1">
    <source>
        <dbReference type="SAM" id="Phobius"/>
    </source>
</evidence>
<evidence type="ECO:0000313" key="3">
    <source>
        <dbReference type="Proteomes" id="UP000542674"/>
    </source>
</evidence>
<dbReference type="Proteomes" id="UP000542674">
    <property type="component" value="Unassembled WGS sequence"/>
</dbReference>
<protein>
    <recommendedName>
        <fullName evidence="4">PH (Pleckstrin Homology) domain-containing protein</fullName>
    </recommendedName>
</protein>
<keyword evidence="3" id="KW-1185">Reference proteome</keyword>
<comment type="caution">
    <text evidence="2">The sequence shown here is derived from an EMBL/GenBank/DDBJ whole genome shotgun (WGS) entry which is preliminary data.</text>
</comment>
<evidence type="ECO:0008006" key="4">
    <source>
        <dbReference type="Google" id="ProtNLM"/>
    </source>
</evidence>
<feature type="transmembrane region" description="Helical" evidence="1">
    <location>
        <begin position="20"/>
        <end position="40"/>
    </location>
</feature>
<reference evidence="2 3" key="1">
    <citation type="submission" date="2020-08" db="EMBL/GenBank/DDBJ databases">
        <title>Sequencing the genomes of 1000 actinobacteria strains.</title>
        <authorList>
            <person name="Klenk H.-P."/>
        </authorList>
    </citation>
    <scope>NUCLEOTIDE SEQUENCE [LARGE SCALE GENOMIC DNA]</scope>
    <source>
        <strain evidence="2 3">DSM 45084</strain>
    </source>
</reference>
<keyword evidence="1" id="KW-1133">Transmembrane helix</keyword>